<protein>
    <submittedName>
        <fullName evidence="1">Uncharacterized protein</fullName>
    </submittedName>
</protein>
<sequence>MVRAEDFINMKIELIPVIEITNYDQDMPKFWGGSFAPAPKLFINNHSEQNNKLCNQTF</sequence>
<evidence type="ECO:0000313" key="2">
    <source>
        <dbReference type="Proteomes" id="UP000199469"/>
    </source>
</evidence>
<dbReference type="EMBL" id="FOIU01000003">
    <property type="protein sequence ID" value="SEW47838.1"/>
    <property type="molecule type" value="Genomic_DNA"/>
</dbReference>
<dbReference type="AlphaFoldDB" id="A0A1I0S0R8"/>
<gene>
    <name evidence="1" type="ORF">SAMN05421841_3642</name>
</gene>
<evidence type="ECO:0000313" key="1">
    <source>
        <dbReference type="EMBL" id="SEW47838.1"/>
    </source>
</evidence>
<organism evidence="1 2">
    <name type="scientific">Chryseobacterium wanjuense</name>
    <dbReference type="NCBI Taxonomy" id="356305"/>
    <lineage>
        <taxon>Bacteria</taxon>
        <taxon>Pseudomonadati</taxon>
        <taxon>Bacteroidota</taxon>
        <taxon>Flavobacteriia</taxon>
        <taxon>Flavobacteriales</taxon>
        <taxon>Weeksellaceae</taxon>
        <taxon>Chryseobacterium group</taxon>
        <taxon>Chryseobacterium</taxon>
    </lineage>
</organism>
<name>A0A1I0S0R8_9FLAO</name>
<proteinExistence type="predicted"/>
<reference evidence="2" key="1">
    <citation type="submission" date="2016-10" db="EMBL/GenBank/DDBJ databases">
        <authorList>
            <person name="Varghese N."/>
            <person name="Submissions S."/>
        </authorList>
    </citation>
    <scope>NUCLEOTIDE SEQUENCE [LARGE SCALE GENOMIC DNA]</scope>
    <source>
        <strain evidence="2">DSM 17724</strain>
    </source>
</reference>
<accession>A0A1I0S0R8</accession>
<dbReference type="STRING" id="356305.SAMN05421841_3642"/>
<dbReference type="Proteomes" id="UP000199469">
    <property type="component" value="Unassembled WGS sequence"/>
</dbReference>
<keyword evidence="2" id="KW-1185">Reference proteome</keyword>